<feature type="transmembrane region" description="Helical" evidence="7">
    <location>
        <begin position="38"/>
        <end position="57"/>
    </location>
</feature>
<sequence length="547" mass="57811">MTSGSVLTSTGAVAPEPPGPVRPVPAAWSPLRHRWYRALWIAQFVANIGTWAQLVGAQWLMGDLDGRDFMVALIQTAATLPVFLLVVPAGALGDMFDRRRLLLCGQLLMAAAAGSLALFTALGTMTPGLLLGLIAAMGIGQAISMPTLQAVQPDLVESDELPQAALLNGANANIGQALGPAVGGVLISVFGPVANFTLNALSFVGVLLVIALWRRPPEPRPLGHEQLRRAVRAGARYVRSEPLFATVLARSAVFMLFASALWALLPVIARGRLGLDAGDYGLLLGGVGLGGILGAIVVPTVRAHVDADSLVAVGSLVYAGSMLITGLARSALAVGCALIVTGLAWVAVLSTFNAAAQVVLPGWTRARALAYFQLVFMGGQALGGVLWGAVAQEFTSVTALVVAAAGMALSVPIVRWRLRLQAETVDVSAVRHLPDPPVAHLDAGPVLVTLEWRVPQEEAAAFIAAMLPVGRARKRTGAQLWGLFEDLEDPEAFLEVFTVADWSEHLRQHLERGTAADRDLEVRARRFIVRGTEPRVRHLVRADATSL</sequence>
<feature type="transmembrane region" description="Helical" evidence="7">
    <location>
        <begin position="368"/>
        <end position="390"/>
    </location>
</feature>
<evidence type="ECO:0000313" key="10">
    <source>
        <dbReference type="Proteomes" id="UP000586918"/>
    </source>
</evidence>
<dbReference type="RefSeq" id="WP_169413422.1">
    <property type="nucleotide sequence ID" value="NZ_JAAXKZ010000046.1"/>
</dbReference>
<evidence type="ECO:0000256" key="3">
    <source>
        <dbReference type="ARBA" id="ARBA00022475"/>
    </source>
</evidence>
<comment type="caution">
    <text evidence="9">The sequence shown here is derived from an EMBL/GenBank/DDBJ whole genome shotgun (WGS) entry which is preliminary data.</text>
</comment>
<dbReference type="Proteomes" id="UP000586918">
    <property type="component" value="Unassembled WGS sequence"/>
</dbReference>
<proteinExistence type="predicted"/>
<evidence type="ECO:0000256" key="6">
    <source>
        <dbReference type="ARBA" id="ARBA00023136"/>
    </source>
</evidence>
<protein>
    <submittedName>
        <fullName evidence="9">MFS transporter</fullName>
    </submittedName>
</protein>
<dbReference type="PROSITE" id="PS50850">
    <property type="entry name" value="MFS"/>
    <property type="match status" value="1"/>
</dbReference>
<dbReference type="Pfam" id="PF05977">
    <property type="entry name" value="MFS_3"/>
    <property type="match status" value="1"/>
</dbReference>
<feature type="transmembrane region" description="Helical" evidence="7">
    <location>
        <begin position="396"/>
        <end position="414"/>
    </location>
</feature>
<feature type="domain" description="Major facilitator superfamily (MFS) profile" evidence="8">
    <location>
        <begin position="35"/>
        <end position="423"/>
    </location>
</feature>
<keyword evidence="5 7" id="KW-1133">Transmembrane helix</keyword>
<feature type="transmembrane region" description="Helical" evidence="7">
    <location>
        <begin position="69"/>
        <end position="89"/>
    </location>
</feature>
<feature type="transmembrane region" description="Helical" evidence="7">
    <location>
        <begin position="247"/>
        <end position="268"/>
    </location>
</feature>
<evidence type="ECO:0000259" key="8">
    <source>
        <dbReference type="PROSITE" id="PS50850"/>
    </source>
</evidence>
<keyword evidence="10" id="KW-1185">Reference proteome</keyword>
<dbReference type="CDD" id="cd06173">
    <property type="entry name" value="MFS_MefA_like"/>
    <property type="match status" value="1"/>
</dbReference>
<comment type="subcellular location">
    <subcellularLocation>
        <location evidence="1">Cell membrane</location>
        <topology evidence="1">Multi-pass membrane protein</topology>
    </subcellularLocation>
</comment>
<keyword evidence="2" id="KW-0813">Transport</keyword>
<dbReference type="SUPFAM" id="SSF103473">
    <property type="entry name" value="MFS general substrate transporter"/>
    <property type="match status" value="1"/>
</dbReference>
<feature type="transmembrane region" description="Helical" evidence="7">
    <location>
        <begin position="310"/>
        <end position="326"/>
    </location>
</feature>
<keyword evidence="4 7" id="KW-0812">Transmembrane</keyword>
<feature type="transmembrane region" description="Helical" evidence="7">
    <location>
        <begin position="196"/>
        <end position="213"/>
    </location>
</feature>
<evidence type="ECO:0000313" key="9">
    <source>
        <dbReference type="EMBL" id="NMH92714.1"/>
    </source>
</evidence>
<gene>
    <name evidence="9" type="ORF">HF519_14275</name>
</gene>
<evidence type="ECO:0000256" key="1">
    <source>
        <dbReference type="ARBA" id="ARBA00004651"/>
    </source>
</evidence>
<dbReference type="GO" id="GO:0022857">
    <property type="term" value="F:transmembrane transporter activity"/>
    <property type="evidence" value="ECO:0007669"/>
    <property type="project" value="InterPro"/>
</dbReference>
<organism evidence="9 10">
    <name type="scientific">Pseudonocardia bannensis</name>
    <dbReference type="NCBI Taxonomy" id="630973"/>
    <lineage>
        <taxon>Bacteria</taxon>
        <taxon>Bacillati</taxon>
        <taxon>Actinomycetota</taxon>
        <taxon>Actinomycetes</taxon>
        <taxon>Pseudonocardiales</taxon>
        <taxon>Pseudonocardiaceae</taxon>
        <taxon>Pseudonocardia</taxon>
    </lineage>
</organism>
<dbReference type="GO" id="GO:0005886">
    <property type="term" value="C:plasma membrane"/>
    <property type="evidence" value="ECO:0007669"/>
    <property type="project" value="UniProtKB-SubCell"/>
</dbReference>
<name>A0A848DJU7_9PSEU</name>
<dbReference type="InterPro" id="IPR010290">
    <property type="entry name" value="TM_effector"/>
</dbReference>
<evidence type="ECO:0000256" key="7">
    <source>
        <dbReference type="SAM" id="Phobius"/>
    </source>
</evidence>
<dbReference type="InterPro" id="IPR036259">
    <property type="entry name" value="MFS_trans_sf"/>
</dbReference>
<evidence type="ECO:0000256" key="2">
    <source>
        <dbReference type="ARBA" id="ARBA00022448"/>
    </source>
</evidence>
<dbReference type="AlphaFoldDB" id="A0A848DJU7"/>
<dbReference type="PANTHER" id="PTHR23513:SF11">
    <property type="entry name" value="STAPHYLOFERRIN A TRANSPORTER"/>
    <property type="match status" value="1"/>
</dbReference>
<keyword evidence="6 7" id="KW-0472">Membrane</keyword>
<dbReference type="PANTHER" id="PTHR23513">
    <property type="entry name" value="INTEGRAL MEMBRANE EFFLUX PROTEIN-RELATED"/>
    <property type="match status" value="1"/>
</dbReference>
<accession>A0A848DJU7</accession>
<keyword evidence="3" id="KW-1003">Cell membrane</keyword>
<feature type="transmembrane region" description="Helical" evidence="7">
    <location>
        <begin position="280"/>
        <end position="298"/>
    </location>
</feature>
<dbReference type="EMBL" id="JAAXKZ010000046">
    <property type="protein sequence ID" value="NMH92714.1"/>
    <property type="molecule type" value="Genomic_DNA"/>
</dbReference>
<feature type="transmembrane region" description="Helical" evidence="7">
    <location>
        <begin position="332"/>
        <end position="356"/>
    </location>
</feature>
<dbReference type="InterPro" id="IPR020846">
    <property type="entry name" value="MFS_dom"/>
</dbReference>
<evidence type="ECO:0000256" key="5">
    <source>
        <dbReference type="ARBA" id="ARBA00022989"/>
    </source>
</evidence>
<dbReference type="Gene3D" id="1.20.1250.20">
    <property type="entry name" value="MFS general substrate transporter like domains"/>
    <property type="match status" value="1"/>
</dbReference>
<reference evidence="9 10" key="1">
    <citation type="submission" date="2020-04" db="EMBL/GenBank/DDBJ databases">
        <authorList>
            <person name="Klaysubun C."/>
            <person name="Duangmal K."/>
            <person name="Lipun K."/>
        </authorList>
    </citation>
    <scope>NUCLEOTIDE SEQUENCE [LARGE SCALE GENOMIC DNA]</scope>
    <source>
        <strain evidence="9 10">DSM 45300</strain>
    </source>
</reference>
<evidence type="ECO:0000256" key="4">
    <source>
        <dbReference type="ARBA" id="ARBA00022692"/>
    </source>
</evidence>